<dbReference type="RefSeq" id="WP_253775516.1">
    <property type="nucleotide sequence ID" value="NZ_JAMTCK010000012.1"/>
</dbReference>
<dbReference type="PANTHER" id="PTHR36852:SF1">
    <property type="entry name" value="PROTEIN GVPL 2"/>
    <property type="match status" value="1"/>
</dbReference>
<evidence type="ECO:0000256" key="4">
    <source>
        <dbReference type="SAM" id="MobiDB-lite"/>
    </source>
</evidence>
<feature type="region of interest" description="Disordered" evidence="4">
    <location>
        <begin position="136"/>
        <end position="171"/>
    </location>
</feature>
<dbReference type="EMBL" id="JAMTCK010000012">
    <property type="protein sequence ID" value="MCP2168047.1"/>
    <property type="molecule type" value="Genomic_DNA"/>
</dbReference>
<dbReference type="InterPro" id="IPR009430">
    <property type="entry name" value="GvpL/GvpF"/>
</dbReference>
<evidence type="ECO:0000256" key="3">
    <source>
        <dbReference type="ARBA" id="ARBA00035643"/>
    </source>
</evidence>
<keyword evidence="6" id="KW-1185">Reference proteome</keyword>
<protein>
    <submittedName>
        <fullName evidence="5">Gas vesicle synthesis protein GvpL/GvpF</fullName>
    </submittedName>
</protein>
<dbReference type="PANTHER" id="PTHR36852">
    <property type="entry name" value="PROTEIN GVPL 2"/>
    <property type="match status" value="1"/>
</dbReference>
<comment type="caution">
    <text evidence="5">The sequence shown here is derived from an EMBL/GenBank/DDBJ whole genome shotgun (WGS) entry which is preliminary data.</text>
</comment>
<evidence type="ECO:0000256" key="1">
    <source>
        <dbReference type="ARBA" id="ARBA00022987"/>
    </source>
</evidence>
<dbReference type="Proteomes" id="UP001206128">
    <property type="component" value="Unassembled WGS sequence"/>
</dbReference>
<evidence type="ECO:0000313" key="6">
    <source>
        <dbReference type="Proteomes" id="UP001206128"/>
    </source>
</evidence>
<dbReference type="GO" id="GO:0031412">
    <property type="term" value="P:gas vesicle organization"/>
    <property type="evidence" value="ECO:0007669"/>
    <property type="project" value="InterPro"/>
</dbReference>
<evidence type="ECO:0000313" key="5">
    <source>
        <dbReference type="EMBL" id="MCP2168047.1"/>
    </source>
</evidence>
<name>A0AAE3GGX9_9PSEU</name>
<proteinExistence type="inferred from homology"/>
<dbReference type="GO" id="GO:0031411">
    <property type="term" value="C:gas vesicle"/>
    <property type="evidence" value="ECO:0007669"/>
    <property type="project" value="UniProtKB-SubCell"/>
</dbReference>
<comment type="similarity">
    <text evidence="3">Belongs to the gas vesicle GvpF/GvpL family.</text>
</comment>
<dbReference type="AlphaFoldDB" id="A0AAE3GGX9"/>
<feature type="compositionally biased region" description="Gly residues" evidence="4">
    <location>
        <begin position="151"/>
        <end position="171"/>
    </location>
</feature>
<accession>A0AAE3GGX9</accession>
<organism evidence="5 6">
    <name type="scientific">Goodfellowiella coeruleoviolacea</name>
    <dbReference type="NCBI Taxonomy" id="334858"/>
    <lineage>
        <taxon>Bacteria</taxon>
        <taxon>Bacillati</taxon>
        <taxon>Actinomycetota</taxon>
        <taxon>Actinomycetes</taxon>
        <taxon>Pseudonocardiales</taxon>
        <taxon>Pseudonocardiaceae</taxon>
        <taxon>Goodfellowiella</taxon>
    </lineage>
</organism>
<reference evidence="5" key="1">
    <citation type="submission" date="2022-06" db="EMBL/GenBank/DDBJ databases">
        <title>Genomic Encyclopedia of Archaeal and Bacterial Type Strains, Phase II (KMG-II): from individual species to whole genera.</title>
        <authorList>
            <person name="Goeker M."/>
        </authorList>
    </citation>
    <scope>NUCLEOTIDE SEQUENCE</scope>
    <source>
        <strain evidence="5">DSM 43935</strain>
    </source>
</reference>
<feature type="compositionally biased region" description="Low complexity" evidence="4">
    <location>
        <begin position="138"/>
        <end position="150"/>
    </location>
</feature>
<gene>
    <name evidence="5" type="ORF">LX83_004921</name>
</gene>
<dbReference type="Pfam" id="PF06386">
    <property type="entry name" value="GvpL_GvpF"/>
    <property type="match status" value="1"/>
</dbReference>
<evidence type="ECO:0000256" key="2">
    <source>
        <dbReference type="ARBA" id="ARBA00035108"/>
    </source>
</evidence>
<comment type="subcellular location">
    <subcellularLocation>
        <location evidence="2">Gas vesicle</location>
    </subcellularLocation>
</comment>
<keyword evidence="1" id="KW-0304">Gas vesicle</keyword>
<sequence>MSVDTTAPTGTVSYVYAVARPVDAAVLAGVRGVDGGQPHLVACQDLVAVVDTVPAAGFDESALRARLENLDWLAAVARAHHGVVDTVARHTAALPLRLATVYHDDDRVRRMLADQREAFSTALDRLTGRTEWGVKVYTDPTAPGSPPSSGGNTGGGTSADSGAGGGTGGAGKAYLRRRLAQRRSREDSWQRATELSRRIDQVLGDLAEDRRHHRPQDAALSGAPGENVFNAAYLVPADRSAEFAARARELACGLTGVRVELTGPWVPYSFVPQAFTPNGSGTEVA</sequence>